<feature type="transmembrane region" description="Helical" evidence="13">
    <location>
        <begin position="129"/>
        <end position="151"/>
    </location>
</feature>
<dbReference type="EMBL" id="JAAZON010000188">
    <property type="protein sequence ID" value="NMC62408.1"/>
    <property type="molecule type" value="Genomic_DNA"/>
</dbReference>
<evidence type="ECO:0000256" key="5">
    <source>
        <dbReference type="ARBA" id="ARBA00022519"/>
    </source>
</evidence>
<evidence type="ECO:0000256" key="8">
    <source>
        <dbReference type="ARBA" id="ARBA00022723"/>
    </source>
</evidence>
<protein>
    <submittedName>
        <fullName evidence="14">Cytochrome ubiquinol oxidase subunit I</fullName>
    </submittedName>
</protein>
<keyword evidence="5" id="KW-0997">Cell inner membrane</keyword>
<comment type="caution">
    <text evidence="14">The sequence shown here is derived from an EMBL/GenBank/DDBJ whole genome shotgun (WGS) entry which is preliminary data.</text>
</comment>
<dbReference type="InterPro" id="IPR002585">
    <property type="entry name" value="Cyt-d_ubiquinol_oxidase_su_1"/>
</dbReference>
<sequence>NERVKYGLKMPGGLSFLIKGSFSAEIPALDQIPATDRPPLNISFYSYHLMAGLGFLFVGLSSLGLFYWYRGTLYEKRWLLWIFVFAVLGPILSNQAGWVAAEMGRQPWIVYGLLRTSDALSKAVSASQVLGSIIMFMFIYLLLFAIWIYLLNSKIMHGPEPIAPSSDQEIN</sequence>
<evidence type="ECO:0000256" key="11">
    <source>
        <dbReference type="ARBA" id="ARBA00023004"/>
    </source>
</evidence>
<dbReference type="Proteomes" id="UP000524246">
    <property type="component" value="Unassembled WGS sequence"/>
</dbReference>
<name>A0A7X9FQD7_9DELT</name>
<keyword evidence="11" id="KW-0408">Iron</keyword>
<evidence type="ECO:0000313" key="14">
    <source>
        <dbReference type="EMBL" id="NMC62408.1"/>
    </source>
</evidence>
<evidence type="ECO:0000256" key="13">
    <source>
        <dbReference type="SAM" id="Phobius"/>
    </source>
</evidence>
<dbReference type="GO" id="GO:0009055">
    <property type="term" value="F:electron transfer activity"/>
    <property type="evidence" value="ECO:0007669"/>
    <property type="project" value="InterPro"/>
</dbReference>
<evidence type="ECO:0000256" key="2">
    <source>
        <dbReference type="ARBA" id="ARBA00009819"/>
    </source>
</evidence>
<evidence type="ECO:0000256" key="4">
    <source>
        <dbReference type="ARBA" id="ARBA00022475"/>
    </source>
</evidence>
<feature type="transmembrane region" description="Helical" evidence="13">
    <location>
        <begin position="45"/>
        <end position="69"/>
    </location>
</feature>
<accession>A0A7X9FQD7</accession>
<gene>
    <name evidence="14" type="ORF">GYA55_04500</name>
</gene>
<organism evidence="14 15">
    <name type="scientific">SAR324 cluster bacterium</name>
    <dbReference type="NCBI Taxonomy" id="2024889"/>
    <lineage>
        <taxon>Bacteria</taxon>
        <taxon>Deltaproteobacteria</taxon>
        <taxon>SAR324 cluster</taxon>
    </lineage>
</organism>
<evidence type="ECO:0000256" key="9">
    <source>
        <dbReference type="ARBA" id="ARBA00022982"/>
    </source>
</evidence>
<keyword evidence="9" id="KW-0249">Electron transport</keyword>
<keyword evidence="8" id="KW-0479">Metal-binding</keyword>
<keyword evidence="10 13" id="KW-1133">Transmembrane helix</keyword>
<dbReference type="Pfam" id="PF01654">
    <property type="entry name" value="Cyt_bd_oxida_I"/>
    <property type="match status" value="1"/>
</dbReference>
<proteinExistence type="inferred from homology"/>
<evidence type="ECO:0000256" key="12">
    <source>
        <dbReference type="ARBA" id="ARBA00023136"/>
    </source>
</evidence>
<dbReference type="GO" id="GO:0019646">
    <property type="term" value="P:aerobic electron transport chain"/>
    <property type="evidence" value="ECO:0007669"/>
    <property type="project" value="InterPro"/>
</dbReference>
<dbReference type="AlphaFoldDB" id="A0A7X9FQD7"/>
<comment type="subcellular location">
    <subcellularLocation>
        <location evidence="1">Cell inner membrane</location>
        <topology evidence="1">Multi-pass membrane protein</topology>
    </subcellularLocation>
</comment>
<dbReference type="GO" id="GO:0016682">
    <property type="term" value="F:oxidoreductase activity, acting on diphenols and related substances as donors, oxygen as acceptor"/>
    <property type="evidence" value="ECO:0007669"/>
    <property type="project" value="TreeGrafter"/>
</dbReference>
<feature type="transmembrane region" description="Helical" evidence="13">
    <location>
        <begin position="78"/>
        <end position="101"/>
    </location>
</feature>
<keyword evidence="3" id="KW-0813">Transport</keyword>
<evidence type="ECO:0000256" key="7">
    <source>
        <dbReference type="ARBA" id="ARBA00022692"/>
    </source>
</evidence>
<evidence type="ECO:0000256" key="10">
    <source>
        <dbReference type="ARBA" id="ARBA00022989"/>
    </source>
</evidence>
<dbReference type="PANTHER" id="PTHR30365">
    <property type="entry name" value="CYTOCHROME D UBIQUINOL OXIDASE"/>
    <property type="match status" value="1"/>
</dbReference>
<dbReference type="GO" id="GO:0070069">
    <property type="term" value="C:cytochrome complex"/>
    <property type="evidence" value="ECO:0007669"/>
    <property type="project" value="InterPro"/>
</dbReference>
<keyword evidence="4" id="KW-1003">Cell membrane</keyword>
<keyword evidence="7 13" id="KW-0812">Transmembrane</keyword>
<dbReference type="GO" id="GO:0005886">
    <property type="term" value="C:plasma membrane"/>
    <property type="evidence" value="ECO:0007669"/>
    <property type="project" value="UniProtKB-SubCell"/>
</dbReference>
<dbReference type="GO" id="GO:0046872">
    <property type="term" value="F:metal ion binding"/>
    <property type="evidence" value="ECO:0007669"/>
    <property type="project" value="UniProtKB-KW"/>
</dbReference>
<keyword evidence="12 13" id="KW-0472">Membrane</keyword>
<keyword evidence="6" id="KW-0349">Heme</keyword>
<evidence type="ECO:0000256" key="3">
    <source>
        <dbReference type="ARBA" id="ARBA00022448"/>
    </source>
</evidence>
<comment type="similarity">
    <text evidence="2">Belongs to the cytochrome ubiquinol oxidase subunit 1 family.</text>
</comment>
<evidence type="ECO:0000256" key="6">
    <source>
        <dbReference type="ARBA" id="ARBA00022617"/>
    </source>
</evidence>
<reference evidence="14 15" key="1">
    <citation type="journal article" date="2020" name="Biotechnol. Biofuels">
        <title>New insights from the biogas microbiome by comprehensive genome-resolved metagenomics of nearly 1600 species originating from multiple anaerobic digesters.</title>
        <authorList>
            <person name="Campanaro S."/>
            <person name="Treu L."/>
            <person name="Rodriguez-R L.M."/>
            <person name="Kovalovszki A."/>
            <person name="Ziels R.M."/>
            <person name="Maus I."/>
            <person name="Zhu X."/>
            <person name="Kougias P.G."/>
            <person name="Basile A."/>
            <person name="Luo G."/>
            <person name="Schluter A."/>
            <person name="Konstantinidis K.T."/>
            <person name="Angelidaki I."/>
        </authorList>
    </citation>
    <scope>NUCLEOTIDE SEQUENCE [LARGE SCALE GENOMIC DNA]</scope>
    <source>
        <strain evidence="14">AS27yjCOA_65</strain>
    </source>
</reference>
<feature type="non-terminal residue" evidence="14">
    <location>
        <position position="1"/>
    </location>
</feature>
<evidence type="ECO:0000256" key="1">
    <source>
        <dbReference type="ARBA" id="ARBA00004429"/>
    </source>
</evidence>
<dbReference type="GO" id="GO:0020037">
    <property type="term" value="F:heme binding"/>
    <property type="evidence" value="ECO:0007669"/>
    <property type="project" value="TreeGrafter"/>
</dbReference>
<dbReference type="PANTHER" id="PTHR30365:SF0">
    <property type="entry name" value="CYTOCHROME BD-I UBIQUINOL OXIDASE SUBUNIT 1"/>
    <property type="match status" value="1"/>
</dbReference>
<evidence type="ECO:0000313" key="15">
    <source>
        <dbReference type="Proteomes" id="UP000524246"/>
    </source>
</evidence>